<dbReference type="PANTHER" id="PTHR40841:SF2">
    <property type="entry name" value="SIDEROPHORE-DEGRADING ESTERASE (EUROFUNG)"/>
    <property type="match status" value="1"/>
</dbReference>
<dbReference type="GO" id="GO:0016788">
    <property type="term" value="F:hydrolase activity, acting on ester bonds"/>
    <property type="evidence" value="ECO:0000318"/>
    <property type="project" value="GO_Central"/>
</dbReference>
<dbReference type="PANTHER" id="PTHR40841">
    <property type="entry name" value="SIDEROPHORE TRIACETYLFUSARININE C ESTERASE"/>
    <property type="match status" value="1"/>
</dbReference>
<evidence type="ECO:0000313" key="3">
    <source>
        <dbReference type="EMBL" id="EAT90441.2"/>
    </source>
</evidence>
<evidence type="ECO:0000256" key="1">
    <source>
        <dbReference type="ARBA" id="ARBA00005622"/>
    </source>
</evidence>
<sequence length="153" mass="17135">MSNLSTLGAWSFHPLASPFPSTILPNIAYWNVTNGTWEYEVQVSWPLNWTSRDVASTVETLYVLDGNALGLSTTEAFRKRRPVDFAQSDTIVVSVGYPASNLQPDSPYSDARYYDYQNARVPHLRAPARRPRRALGRRCFPGFLGRRASPLGA</sequence>
<dbReference type="InParanoid" id="Q0V185"/>
<evidence type="ECO:0000313" key="4">
    <source>
        <dbReference type="Proteomes" id="UP000001055"/>
    </source>
</evidence>
<dbReference type="KEGG" id="pno:SNOG_02229"/>
<dbReference type="eggNOG" id="ENOG502S92V">
    <property type="taxonomic scope" value="Eukaryota"/>
</dbReference>
<dbReference type="InterPro" id="IPR052558">
    <property type="entry name" value="Siderophore_Hydrolase_D"/>
</dbReference>
<proteinExistence type="inferred from homology"/>
<comment type="similarity">
    <text evidence="1">Belongs to the esterase D family.</text>
</comment>
<keyword evidence="2" id="KW-0378">Hydrolase</keyword>
<dbReference type="Proteomes" id="UP000001055">
    <property type="component" value="Unassembled WGS sequence"/>
</dbReference>
<dbReference type="RefSeq" id="XP_001792846.1">
    <property type="nucleotide sequence ID" value="XM_001792794.1"/>
</dbReference>
<dbReference type="Gene3D" id="3.40.50.1820">
    <property type="entry name" value="alpha/beta hydrolase"/>
    <property type="match status" value="1"/>
</dbReference>
<dbReference type="GeneID" id="5969696"/>
<reference evidence="4" key="1">
    <citation type="journal article" date="2007" name="Plant Cell">
        <title>Dothideomycete-plant interactions illuminated by genome sequencing and EST analysis of the wheat pathogen Stagonospora nodorum.</title>
        <authorList>
            <person name="Hane J.K."/>
            <person name="Lowe R.G."/>
            <person name="Solomon P.S."/>
            <person name="Tan K.C."/>
            <person name="Schoch C.L."/>
            <person name="Spatafora J.W."/>
            <person name="Crous P.W."/>
            <person name="Kodira C."/>
            <person name="Birren B.W."/>
            <person name="Galagan J.E."/>
            <person name="Torriani S.F."/>
            <person name="McDonald B.A."/>
            <person name="Oliver R.P."/>
        </authorList>
    </citation>
    <scope>NUCLEOTIDE SEQUENCE [LARGE SCALE GENOMIC DNA]</scope>
    <source>
        <strain evidence="4">SN15 / ATCC MYA-4574 / FGSC 10173</strain>
    </source>
</reference>
<gene>
    <name evidence="3" type="ORF">SNOG_02229</name>
</gene>
<dbReference type="AlphaFoldDB" id="Q0V185"/>
<dbReference type="HOGENOM" id="CLU_1713956_0_0_1"/>
<dbReference type="InterPro" id="IPR029058">
    <property type="entry name" value="AB_hydrolase_fold"/>
</dbReference>
<evidence type="ECO:0000256" key="2">
    <source>
        <dbReference type="ARBA" id="ARBA00022801"/>
    </source>
</evidence>
<protein>
    <submittedName>
        <fullName evidence="3">Uncharacterized protein</fullName>
    </submittedName>
</protein>
<accession>Q0V185</accession>
<organism evidence="3 4">
    <name type="scientific">Phaeosphaeria nodorum (strain SN15 / ATCC MYA-4574 / FGSC 10173)</name>
    <name type="common">Glume blotch fungus</name>
    <name type="synonym">Parastagonospora nodorum</name>
    <dbReference type="NCBI Taxonomy" id="321614"/>
    <lineage>
        <taxon>Eukaryota</taxon>
        <taxon>Fungi</taxon>
        <taxon>Dikarya</taxon>
        <taxon>Ascomycota</taxon>
        <taxon>Pezizomycotina</taxon>
        <taxon>Dothideomycetes</taxon>
        <taxon>Pleosporomycetidae</taxon>
        <taxon>Pleosporales</taxon>
        <taxon>Pleosporineae</taxon>
        <taxon>Phaeosphaeriaceae</taxon>
        <taxon>Parastagonospora</taxon>
    </lineage>
</organism>
<dbReference type="EMBL" id="CH445327">
    <property type="protein sequence ID" value="EAT90441.2"/>
    <property type="molecule type" value="Genomic_DNA"/>
</dbReference>
<dbReference type="SUPFAM" id="SSF53474">
    <property type="entry name" value="alpha/beta-Hydrolases"/>
    <property type="match status" value="1"/>
</dbReference>
<dbReference type="VEuPathDB" id="FungiDB:JI435_022290"/>
<name>Q0V185_PHANO</name>